<keyword evidence="2" id="KW-1185">Reference proteome</keyword>
<evidence type="ECO:0000313" key="2">
    <source>
        <dbReference type="Proteomes" id="UP001292094"/>
    </source>
</evidence>
<organism evidence="1 2">
    <name type="scientific">Petrolisthes manimaculis</name>
    <dbReference type="NCBI Taxonomy" id="1843537"/>
    <lineage>
        <taxon>Eukaryota</taxon>
        <taxon>Metazoa</taxon>
        <taxon>Ecdysozoa</taxon>
        <taxon>Arthropoda</taxon>
        <taxon>Crustacea</taxon>
        <taxon>Multicrustacea</taxon>
        <taxon>Malacostraca</taxon>
        <taxon>Eumalacostraca</taxon>
        <taxon>Eucarida</taxon>
        <taxon>Decapoda</taxon>
        <taxon>Pleocyemata</taxon>
        <taxon>Anomura</taxon>
        <taxon>Galatheoidea</taxon>
        <taxon>Porcellanidae</taxon>
        <taxon>Petrolisthes</taxon>
    </lineage>
</organism>
<reference evidence="1" key="1">
    <citation type="submission" date="2023-11" db="EMBL/GenBank/DDBJ databases">
        <title>Genome assemblies of two species of porcelain crab, Petrolisthes cinctipes and Petrolisthes manimaculis (Anomura: Porcellanidae).</title>
        <authorList>
            <person name="Angst P."/>
        </authorList>
    </citation>
    <scope>NUCLEOTIDE SEQUENCE</scope>
    <source>
        <strain evidence="1">PB745_02</strain>
        <tissue evidence="1">Gill</tissue>
    </source>
</reference>
<name>A0AAE1PCA9_9EUCA</name>
<sequence>MKIKKKNECTLNPQANLGLANADLYTEVSIPVLDEPIASFEIEPALHFSRKREKNPARQAWEVYPQVTPVIKKLSQYPPVVDSADYNALKKFVITMYDKNSTMGKVNEARLDLFPRKQRPYDG</sequence>
<evidence type="ECO:0000313" key="1">
    <source>
        <dbReference type="EMBL" id="KAK4304567.1"/>
    </source>
</evidence>
<dbReference type="AlphaFoldDB" id="A0AAE1PCA9"/>
<protein>
    <submittedName>
        <fullName evidence="1">Uncharacterized protein</fullName>
    </submittedName>
</protein>
<dbReference type="Proteomes" id="UP001292094">
    <property type="component" value="Unassembled WGS sequence"/>
</dbReference>
<proteinExistence type="predicted"/>
<comment type="caution">
    <text evidence="1">The sequence shown here is derived from an EMBL/GenBank/DDBJ whole genome shotgun (WGS) entry which is preliminary data.</text>
</comment>
<gene>
    <name evidence="1" type="ORF">Pmani_023447</name>
</gene>
<accession>A0AAE1PCA9</accession>
<dbReference type="EMBL" id="JAWZYT010002409">
    <property type="protein sequence ID" value="KAK4304567.1"/>
    <property type="molecule type" value="Genomic_DNA"/>
</dbReference>